<name>A0AB39Y6E9_9ACTN</name>
<feature type="region of interest" description="Disordered" evidence="1">
    <location>
        <begin position="70"/>
        <end position="103"/>
    </location>
</feature>
<keyword evidence="2" id="KW-0812">Transmembrane</keyword>
<protein>
    <recommendedName>
        <fullName evidence="4">Serine/threonine protein kinase</fullName>
    </recommendedName>
</protein>
<dbReference type="AlphaFoldDB" id="A0AB39Y6E9"/>
<evidence type="ECO:0000256" key="1">
    <source>
        <dbReference type="SAM" id="MobiDB-lite"/>
    </source>
</evidence>
<sequence length="223" mass="22700">MTDRPGGSRTDAQASGHGRVFQAGRDQHVTEQHFHVRRSRAAVVAAVVATAVAVAAAAVVAVLVGGDPGGTGSSPASDPAASGAVQSPAPQISPPAVRDAQPVRSEGVRLTYVDLDAGAPKVLMNNVGASFYVNYDTGDRPEHKIYGASGIARWKGEAEPTLRRCAELIDTQGAGDLPVVTGARYCVRSSGGRVAVITVGAFDTATSAFKGDVVVWGAGPSSP</sequence>
<gene>
    <name evidence="3" type="ORF">AB5J51_22950</name>
</gene>
<feature type="compositionally biased region" description="Low complexity" evidence="1">
    <location>
        <begin position="73"/>
        <end position="84"/>
    </location>
</feature>
<keyword evidence="2" id="KW-0472">Membrane</keyword>
<dbReference type="EMBL" id="CP165727">
    <property type="protein sequence ID" value="XDV65598.1"/>
    <property type="molecule type" value="Genomic_DNA"/>
</dbReference>
<proteinExistence type="predicted"/>
<evidence type="ECO:0000256" key="2">
    <source>
        <dbReference type="SAM" id="Phobius"/>
    </source>
</evidence>
<organism evidence="3">
    <name type="scientific">Streptomyces sp. R33</name>
    <dbReference type="NCBI Taxonomy" id="3238629"/>
    <lineage>
        <taxon>Bacteria</taxon>
        <taxon>Bacillati</taxon>
        <taxon>Actinomycetota</taxon>
        <taxon>Actinomycetes</taxon>
        <taxon>Kitasatosporales</taxon>
        <taxon>Streptomycetaceae</taxon>
        <taxon>Streptomyces</taxon>
    </lineage>
</organism>
<accession>A0AB39Y6E9</accession>
<keyword evidence="2" id="KW-1133">Transmembrane helix</keyword>
<feature type="transmembrane region" description="Helical" evidence="2">
    <location>
        <begin position="41"/>
        <end position="64"/>
    </location>
</feature>
<dbReference type="RefSeq" id="WP_369778524.1">
    <property type="nucleotide sequence ID" value="NZ_CP165727.1"/>
</dbReference>
<reference evidence="3" key="1">
    <citation type="submission" date="2024-08" db="EMBL/GenBank/DDBJ databases">
        <authorList>
            <person name="Yu S.T."/>
        </authorList>
    </citation>
    <scope>NUCLEOTIDE SEQUENCE</scope>
    <source>
        <strain evidence="3">R33</strain>
    </source>
</reference>
<evidence type="ECO:0008006" key="4">
    <source>
        <dbReference type="Google" id="ProtNLM"/>
    </source>
</evidence>
<feature type="region of interest" description="Disordered" evidence="1">
    <location>
        <begin position="1"/>
        <end position="20"/>
    </location>
</feature>
<evidence type="ECO:0000313" key="3">
    <source>
        <dbReference type="EMBL" id="XDV65598.1"/>
    </source>
</evidence>